<dbReference type="InterPro" id="IPR002156">
    <property type="entry name" value="RNaseH_domain"/>
</dbReference>
<dbReference type="SUPFAM" id="SSF53098">
    <property type="entry name" value="Ribonuclease H-like"/>
    <property type="match status" value="1"/>
</dbReference>
<feature type="region of interest" description="Disordered" evidence="1">
    <location>
        <begin position="219"/>
        <end position="248"/>
    </location>
</feature>
<gene>
    <name evidence="3" type="ORF">PM001_LOCUS2499</name>
</gene>
<feature type="domain" description="RNase H type-1" evidence="2">
    <location>
        <begin position="772"/>
        <end position="905"/>
    </location>
</feature>
<name>A0AAV1T4F1_9STRA</name>
<feature type="compositionally biased region" description="Basic residues" evidence="1">
    <location>
        <begin position="1089"/>
        <end position="1117"/>
    </location>
</feature>
<dbReference type="InterPro" id="IPR036397">
    <property type="entry name" value="RNaseH_sf"/>
</dbReference>
<feature type="region of interest" description="Disordered" evidence="1">
    <location>
        <begin position="1"/>
        <end position="22"/>
    </location>
</feature>
<dbReference type="InterPro" id="IPR012337">
    <property type="entry name" value="RNaseH-like_sf"/>
</dbReference>
<feature type="compositionally biased region" description="Low complexity" evidence="1">
    <location>
        <begin position="312"/>
        <end position="325"/>
    </location>
</feature>
<feature type="compositionally biased region" description="Polar residues" evidence="1">
    <location>
        <begin position="160"/>
        <end position="170"/>
    </location>
</feature>
<feature type="region of interest" description="Disordered" evidence="1">
    <location>
        <begin position="367"/>
        <end position="407"/>
    </location>
</feature>
<feature type="region of interest" description="Disordered" evidence="1">
    <location>
        <begin position="52"/>
        <end position="92"/>
    </location>
</feature>
<sequence>MPPLPDDTQLVTGEEAGQSDLRLFPESSAPFFAERVGRNCLGTVAVGKGVGVHTGTSNNPLPGPRARLRATSPCGNDAELGAATSGTGSNPASPSAYQVLARAEVSVARESPRSPAPILGAIIEREEAWRPPVGTSEATFDNILGFSIGVAAIHDTIQDNAQDSSGQDSVVSAGLEEATRPPPASSARRLASPASPDAPASAVALQDEDAIVGIPGRAGVTLPDRVSPTQGQGLQSDGSPGASMRRPGTKTCTKGIYTLRSALPDVGAAEDTASDDVGPGRAAGMLPDRVQHGHLQSIGSPGAHRQPPGPDACATGPPALPLAPEAPAAARGPAIVAARPGRAARMLHDRVQLGSALVAATARALGAFQGPSDPEDSENSDGGAPDDDTASSMDDDAASSSSDDDRLGHVATELPARAGYTAVAAAAPAGMHATISEAVSTAAIVYNVVDVSRTCDDRLGWQTPILPDRAGCDAPMPCGDELSAGPCPHTDDCTPGRAGIMLPVGAAQAPATTAAVPMKVDQCATWQAASHVPGSPPFVLRLGGKRRRLSDDADDGPREQAEQMLLEDVEAGPKHSALWPSTASALPASVLSVYAHNAPHFTCTLCAYTASSFASLKRHRDSRHRRIAFLDRFSAGCACGTPFVSRLAAANHAQACAISKTLRLRLRQQHGISAPLLMKSMPALRWLQPIPYCPAKTLRSKVSRWSAPLPRQVVASRVASRLSAVPAPRWGSPLPRSVVVSRIADRLLPPELTEEEETKVGESDDVDDADEGDGELLLRFDGACRKNPGPGGAGAALFKPSGPVVWTCSHYMPSSSETNNTAEYTALLLGTRAAADHGATCLRIEGESTLVIQQVRGIFATRSAALRRLRDQVKVELARVGVFTLHPIDRQANAHADRLANRGLDLRRTVLECADHPTGDGCTRTSDIGLRQDTIPVPPPPAPLTPDDDLEGLDDVESMEDIDDGEVYAAMRIGPDAVPQRRPRLRLRKLTDEEDEAARALVERLGALLAAKITDADDWESVEGYITALPYTLYDKLQPYSQASSCTQVPPRGQSRSCERRHAQAGGKPLGPPHTPRPGPVESDGQRCGTRRRRRGTGRSGAKPKHRGRPPRVTRHHREHRLDEALEELHAVQRSAPSNRPAISKARRRVGRINSALDQQRLRHKFDTDEKACVDAILSNARRTQAATGLEAGVTSATDEVDDGVCPISSDDLWRYFDGVNMPRRAFDVDAPVGDAFHTAMAQIPAASRLKELLIAAPTADDIEDQLQHARGASSPGLDGVGFDVYKHFGPQLLTVLMAIFKRCWVEKKVPQSWKVGIVRLLYKKGPRDDPANWRPICLQQAIYKLYTGVLARRLVRWMEVNARHGPGQKGFRAVNGCGEHNFLAAMLVDNSRRKRRPLFQVWYDLKNAFGSGIFALLWDSLRRLGVPTAYVDMCKGLYDQAAFVVGNAVDGPQLRFGSKWVYSKAVR</sequence>
<feature type="compositionally biased region" description="Polar residues" evidence="1">
    <location>
        <begin position="227"/>
        <end position="238"/>
    </location>
</feature>
<feature type="compositionally biased region" description="Acidic residues" evidence="1">
    <location>
        <begin position="373"/>
        <end position="397"/>
    </location>
</feature>
<protein>
    <recommendedName>
        <fullName evidence="2">RNase H type-1 domain-containing protein</fullName>
    </recommendedName>
</protein>
<feature type="compositionally biased region" description="Pro residues" evidence="1">
    <location>
        <begin position="1070"/>
        <end position="1079"/>
    </location>
</feature>
<dbReference type="PROSITE" id="PS50879">
    <property type="entry name" value="RNASE_H_1"/>
    <property type="match status" value="1"/>
</dbReference>
<proteinExistence type="predicted"/>
<feature type="region of interest" description="Disordered" evidence="1">
    <location>
        <begin position="160"/>
        <end position="203"/>
    </location>
</feature>
<reference evidence="3" key="1">
    <citation type="submission" date="2024-01" db="EMBL/GenBank/DDBJ databases">
        <authorList>
            <person name="Webb A."/>
        </authorList>
    </citation>
    <scope>NUCLEOTIDE SEQUENCE</scope>
    <source>
        <strain evidence="3">Pm1</strain>
    </source>
</reference>
<feature type="region of interest" description="Disordered" evidence="1">
    <location>
        <begin position="1043"/>
        <end position="1117"/>
    </location>
</feature>
<dbReference type="CDD" id="cd09279">
    <property type="entry name" value="RNase_HI_like"/>
    <property type="match status" value="1"/>
</dbReference>
<evidence type="ECO:0000259" key="2">
    <source>
        <dbReference type="PROSITE" id="PS50879"/>
    </source>
</evidence>
<dbReference type="GO" id="GO:0004523">
    <property type="term" value="F:RNA-DNA hybrid ribonuclease activity"/>
    <property type="evidence" value="ECO:0007669"/>
    <property type="project" value="InterPro"/>
</dbReference>
<feature type="region of interest" description="Disordered" evidence="1">
    <location>
        <begin position="292"/>
        <end position="325"/>
    </location>
</feature>
<dbReference type="Proteomes" id="UP001162060">
    <property type="component" value="Unassembled WGS sequence"/>
</dbReference>
<evidence type="ECO:0000313" key="3">
    <source>
        <dbReference type="EMBL" id="CAK7902367.1"/>
    </source>
</evidence>
<feature type="region of interest" description="Disordered" evidence="1">
    <location>
        <begin position="924"/>
        <end position="946"/>
    </location>
</feature>
<accession>A0AAV1T4F1</accession>
<dbReference type="GO" id="GO:0003676">
    <property type="term" value="F:nucleic acid binding"/>
    <property type="evidence" value="ECO:0007669"/>
    <property type="project" value="InterPro"/>
</dbReference>
<evidence type="ECO:0000256" key="1">
    <source>
        <dbReference type="SAM" id="MobiDB-lite"/>
    </source>
</evidence>
<dbReference type="Pfam" id="PF13456">
    <property type="entry name" value="RVT_3"/>
    <property type="match status" value="1"/>
</dbReference>
<feature type="compositionally biased region" description="Low complexity" evidence="1">
    <location>
        <begin position="185"/>
        <end position="203"/>
    </location>
</feature>
<dbReference type="Gene3D" id="3.30.420.10">
    <property type="entry name" value="Ribonuclease H-like superfamily/Ribonuclease H"/>
    <property type="match status" value="1"/>
</dbReference>
<comment type="caution">
    <text evidence="3">The sequence shown here is derived from an EMBL/GenBank/DDBJ whole genome shotgun (WGS) entry which is preliminary data.</text>
</comment>
<evidence type="ECO:0000313" key="4">
    <source>
        <dbReference type="Proteomes" id="UP001162060"/>
    </source>
</evidence>
<organism evidence="3 4">
    <name type="scientific">Peronospora matthiolae</name>
    <dbReference type="NCBI Taxonomy" id="2874970"/>
    <lineage>
        <taxon>Eukaryota</taxon>
        <taxon>Sar</taxon>
        <taxon>Stramenopiles</taxon>
        <taxon>Oomycota</taxon>
        <taxon>Peronosporomycetes</taxon>
        <taxon>Peronosporales</taxon>
        <taxon>Peronosporaceae</taxon>
        <taxon>Peronospora</taxon>
    </lineage>
</organism>
<dbReference type="EMBL" id="CAKLBY020000024">
    <property type="protein sequence ID" value="CAK7902367.1"/>
    <property type="molecule type" value="Genomic_DNA"/>
</dbReference>
<dbReference type="PANTHER" id="PTHR19446">
    <property type="entry name" value="REVERSE TRANSCRIPTASES"/>
    <property type="match status" value="1"/>
</dbReference>